<dbReference type="PANTHER" id="PTHR36302:SF1">
    <property type="entry name" value="COPPER CHAPERONE PCU(A)C"/>
    <property type="match status" value="1"/>
</dbReference>
<organism evidence="1 2">
    <name type="scientific">Brevundimonas intermedia</name>
    <dbReference type="NCBI Taxonomy" id="74315"/>
    <lineage>
        <taxon>Bacteria</taxon>
        <taxon>Pseudomonadati</taxon>
        <taxon>Pseudomonadota</taxon>
        <taxon>Alphaproteobacteria</taxon>
        <taxon>Caulobacterales</taxon>
        <taxon>Caulobacteraceae</taxon>
        <taxon>Brevundimonas</taxon>
    </lineage>
</organism>
<dbReference type="PROSITE" id="PS51257">
    <property type="entry name" value="PROKAR_LIPOPROTEIN"/>
    <property type="match status" value="1"/>
</dbReference>
<proteinExistence type="predicted"/>
<dbReference type="AlphaFoldDB" id="A0A4Y9RY20"/>
<evidence type="ECO:0000313" key="1">
    <source>
        <dbReference type="EMBL" id="TFW12665.1"/>
    </source>
</evidence>
<dbReference type="Gene3D" id="2.60.40.1890">
    <property type="entry name" value="PCu(A)C copper chaperone"/>
    <property type="match status" value="1"/>
</dbReference>
<dbReference type="EMBL" id="SPVH01000006">
    <property type="protein sequence ID" value="TFW12665.1"/>
    <property type="molecule type" value="Genomic_DNA"/>
</dbReference>
<evidence type="ECO:0000313" key="2">
    <source>
        <dbReference type="Proteomes" id="UP000298216"/>
    </source>
</evidence>
<dbReference type="RefSeq" id="WP_135195141.1">
    <property type="nucleotide sequence ID" value="NZ_SPVH01000006.1"/>
</dbReference>
<dbReference type="PANTHER" id="PTHR36302">
    <property type="entry name" value="BLR7088 PROTEIN"/>
    <property type="match status" value="1"/>
</dbReference>
<keyword evidence="2" id="KW-1185">Reference proteome</keyword>
<comment type="caution">
    <text evidence="1">The sequence shown here is derived from an EMBL/GenBank/DDBJ whole genome shotgun (WGS) entry which is preliminary data.</text>
</comment>
<gene>
    <name evidence="1" type="ORF">EGY25_11785</name>
</gene>
<dbReference type="InterPro" id="IPR007410">
    <property type="entry name" value="LpqE-like"/>
</dbReference>
<dbReference type="Proteomes" id="UP000298216">
    <property type="component" value="Unassembled WGS sequence"/>
</dbReference>
<dbReference type="OrthoDB" id="9796962at2"/>
<name>A0A4Y9RY20_9CAUL</name>
<protein>
    <submittedName>
        <fullName evidence="1">Copper chaperone PCu(A)C</fullName>
    </submittedName>
</protein>
<accession>A0A4Y9RY20</accession>
<dbReference type="Pfam" id="PF04314">
    <property type="entry name" value="PCuAC"/>
    <property type="match status" value="1"/>
</dbReference>
<sequence>MKIKLALAAAALSLAACNPSEPAKAPAAETSGPTTAAAVTATDAWCRPSPNGAKAGGCYVTLTAATDDRLTGGSTPRAGSLQVHEMKTENGMMKMAELTAGLPLPAGQAVALAPGGNHLMLIELTAPLIAGETVPLTFQFASAPAITVQAQVRQPAMAGMDHGAH</sequence>
<dbReference type="InterPro" id="IPR058248">
    <property type="entry name" value="Lxx211020-like"/>
</dbReference>
<dbReference type="SUPFAM" id="SSF110087">
    <property type="entry name" value="DR1885-like metal-binding protein"/>
    <property type="match status" value="1"/>
</dbReference>
<reference evidence="1 2" key="1">
    <citation type="submission" date="2019-03" db="EMBL/GenBank/DDBJ databases">
        <title>Draft genome of Brevundimonas sp. a heavy metal resistant soil bacteria.</title>
        <authorList>
            <person name="Soto J."/>
        </authorList>
    </citation>
    <scope>NUCLEOTIDE SEQUENCE [LARGE SCALE GENOMIC DNA]</scope>
    <source>
        <strain evidence="1 2">B-10</strain>
    </source>
</reference>
<dbReference type="InterPro" id="IPR036182">
    <property type="entry name" value="PCuAC_sf"/>
</dbReference>